<evidence type="ECO:0000313" key="3">
    <source>
        <dbReference type="Proteomes" id="UP000756346"/>
    </source>
</evidence>
<sequence>MVRISTLFLTGAAAFTPLASAAFCTQDREWCGSHLLDIGDYSQRVIGALTAYGLPTTIPYQNNTLFSCVNSNGGIAVLTYCGDGDTCYVSNRWGDGCPS</sequence>
<proteinExistence type="predicted"/>
<dbReference type="OrthoDB" id="4186099at2759"/>
<accession>A0A9P9BKJ3</accession>
<keyword evidence="3" id="KW-1185">Reference proteome</keyword>
<dbReference type="EMBL" id="JAGTJQ010000010">
    <property type="protein sequence ID" value="KAH7021299.1"/>
    <property type="molecule type" value="Genomic_DNA"/>
</dbReference>
<reference evidence="2" key="1">
    <citation type="journal article" date="2021" name="Nat. Commun.">
        <title>Genetic determinants of endophytism in the Arabidopsis root mycobiome.</title>
        <authorList>
            <person name="Mesny F."/>
            <person name="Miyauchi S."/>
            <person name="Thiergart T."/>
            <person name="Pickel B."/>
            <person name="Atanasova L."/>
            <person name="Karlsson M."/>
            <person name="Huettel B."/>
            <person name="Barry K.W."/>
            <person name="Haridas S."/>
            <person name="Chen C."/>
            <person name="Bauer D."/>
            <person name="Andreopoulos W."/>
            <person name="Pangilinan J."/>
            <person name="LaButti K."/>
            <person name="Riley R."/>
            <person name="Lipzen A."/>
            <person name="Clum A."/>
            <person name="Drula E."/>
            <person name="Henrissat B."/>
            <person name="Kohler A."/>
            <person name="Grigoriev I.V."/>
            <person name="Martin F.M."/>
            <person name="Hacquard S."/>
        </authorList>
    </citation>
    <scope>NUCLEOTIDE SEQUENCE</scope>
    <source>
        <strain evidence="2">MPI-CAGE-CH-0230</strain>
    </source>
</reference>
<dbReference type="GeneID" id="70190758"/>
<evidence type="ECO:0000313" key="2">
    <source>
        <dbReference type="EMBL" id="KAH7021299.1"/>
    </source>
</evidence>
<dbReference type="AlphaFoldDB" id="A0A9P9BKJ3"/>
<gene>
    <name evidence="2" type="ORF">B0I36DRAFT_388036</name>
</gene>
<keyword evidence="1" id="KW-0732">Signal</keyword>
<name>A0A9P9BKJ3_9PEZI</name>
<feature type="chain" id="PRO_5040109022" evidence="1">
    <location>
        <begin position="22"/>
        <end position="99"/>
    </location>
</feature>
<comment type="caution">
    <text evidence="2">The sequence shown here is derived from an EMBL/GenBank/DDBJ whole genome shotgun (WGS) entry which is preliminary data.</text>
</comment>
<evidence type="ECO:0000256" key="1">
    <source>
        <dbReference type="SAM" id="SignalP"/>
    </source>
</evidence>
<dbReference type="RefSeq" id="XP_046007500.1">
    <property type="nucleotide sequence ID" value="XM_046161212.1"/>
</dbReference>
<dbReference type="Proteomes" id="UP000756346">
    <property type="component" value="Unassembled WGS sequence"/>
</dbReference>
<protein>
    <submittedName>
        <fullName evidence="2">Uncharacterized protein</fullName>
    </submittedName>
</protein>
<feature type="signal peptide" evidence="1">
    <location>
        <begin position="1"/>
        <end position="21"/>
    </location>
</feature>
<organism evidence="2 3">
    <name type="scientific">Microdochium trichocladiopsis</name>
    <dbReference type="NCBI Taxonomy" id="1682393"/>
    <lineage>
        <taxon>Eukaryota</taxon>
        <taxon>Fungi</taxon>
        <taxon>Dikarya</taxon>
        <taxon>Ascomycota</taxon>
        <taxon>Pezizomycotina</taxon>
        <taxon>Sordariomycetes</taxon>
        <taxon>Xylariomycetidae</taxon>
        <taxon>Xylariales</taxon>
        <taxon>Microdochiaceae</taxon>
        <taxon>Microdochium</taxon>
    </lineage>
</organism>